<feature type="region of interest" description="Disordered" evidence="1">
    <location>
        <begin position="44"/>
        <end position="78"/>
    </location>
</feature>
<proteinExistence type="predicted"/>
<dbReference type="AlphaFoldDB" id="G7DX27"/>
<dbReference type="EMBL" id="BABT02000054">
    <property type="protein sequence ID" value="GAA95124.1"/>
    <property type="molecule type" value="Genomic_DNA"/>
</dbReference>
<evidence type="ECO:0000256" key="1">
    <source>
        <dbReference type="SAM" id="MobiDB-lite"/>
    </source>
</evidence>
<sequence>MAPRPNGTGLRVPGLNRLPSRAECIDKGKQSKLGSSWGYEMTRTDCKDWNHGPSASTRAERSRADSAKQNHKQQRRETDYLALRRTALQQLADAPLLRNTETVRAGTLDSPPLQPSTEANSQSDQAAYISCVPYTCVLCSADWRTSSRLGRERLSRIRAVITFQQQNVRRHAASGVSISLAASSI</sequence>
<reference evidence="2 3" key="1">
    <citation type="journal article" date="2011" name="J. Gen. Appl. Microbiol.">
        <title>Draft genome sequencing of the enigmatic basidiomycete Mixia osmundae.</title>
        <authorList>
            <person name="Nishida H."/>
            <person name="Nagatsuka Y."/>
            <person name="Sugiyama J."/>
        </authorList>
    </citation>
    <scope>NUCLEOTIDE SEQUENCE [LARGE SCALE GENOMIC DNA]</scope>
    <source>
        <strain evidence="3">CBS 9802 / IAM 14324 / JCM 22182 / KY 12970</strain>
    </source>
</reference>
<feature type="compositionally biased region" description="Basic and acidic residues" evidence="1">
    <location>
        <begin position="58"/>
        <end position="68"/>
    </location>
</feature>
<reference evidence="2 3" key="2">
    <citation type="journal article" date="2012" name="Open Biol.">
        <title>Characteristics of nucleosomes and linker DNA regions on the genome of the basidiomycete Mixia osmundae revealed by mono- and dinucleosome mapping.</title>
        <authorList>
            <person name="Nishida H."/>
            <person name="Kondo S."/>
            <person name="Matsumoto T."/>
            <person name="Suzuki Y."/>
            <person name="Yoshikawa H."/>
            <person name="Taylor T.D."/>
            <person name="Sugiyama J."/>
        </authorList>
    </citation>
    <scope>NUCLEOTIDE SEQUENCE [LARGE SCALE GENOMIC DNA]</scope>
    <source>
        <strain evidence="3">CBS 9802 / IAM 14324 / JCM 22182 / KY 12970</strain>
    </source>
</reference>
<name>G7DX27_MIXOS</name>
<dbReference type="Proteomes" id="UP000009131">
    <property type="component" value="Unassembled WGS sequence"/>
</dbReference>
<dbReference type="HOGENOM" id="CLU_1461665_0_0_1"/>
<dbReference type="InParanoid" id="G7DX27"/>
<dbReference type="RefSeq" id="XP_014566642.1">
    <property type="nucleotide sequence ID" value="XM_014711156.1"/>
</dbReference>
<evidence type="ECO:0000313" key="3">
    <source>
        <dbReference type="Proteomes" id="UP000009131"/>
    </source>
</evidence>
<organism evidence="2 3">
    <name type="scientific">Mixia osmundae (strain CBS 9802 / IAM 14324 / JCM 22182 / KY 12970)</name>
    <dbReference type="NCBI Taxonomy" id="764103"/>
    <lineage>
        <taxon>Eukaryota</taxon>
        <taxon>Fungi</taxon>
        <taxon>Dikarya</taxon>
        <taxon>Basidiomycota</taxon>
        <taxon>Pucciniomycotina</taxon>
        <taxon>Mixiomycetes</taxon>
        <taxon>Mixiales</taxon>
        <taxon>Mixiaceae</taxon>
        <taxon>Mixia</taxon>
    </lineage>
</organism>
<comment type="caution">
    <text evidence="2">The sequence shown here is derived from an EMBL/GenBank/DDBJ whole genome shotgun (WGS) entry which is preliminary data.</text>
</comment>
<keyword evidence="3" id="KW-1185">Reference proteome</keyword>
<gene>
    <name evidence="2" type="primary">Mo01779</name>
    <name evidence="2" type="ORF">E5Q_01779</name>
</gene>
<accession>G7DX27</accession>
<evidence type="ECO:0000313" key="2">
    <source>
        <dbReference type="EMBL" id="GAA95124.1"/>
    </source>
</evidence>
<protein>
    <submittedName>
        <fullName evidence="2">Uncharacterized protein</fullName>
    </submittedName>
</protein>